<sequence>MRTINLIGNRSVTIDKEVIATAVRLSIKSSSPAYTLSMKLIPGLCWCKTNNLMALYDTEINEAITERVSYARKLVKKSLHKLI</sequence>
<protein>
    <submittedName>
        <fullName evidence="1">Uncharacterized protein</fullName>
    </submittedName>
</protein>
<keyword evidence="2" id="KW-1185">Reference proteome</keyword>
<dbReference type="EMBL" id="JBJQND010000006">
    <property type="protein sequence ID" value="KAL3874031.1"/>
    <property type="molecule type" value="Genomic_DNA"/>
</dbReference>
<reference evidence="1 2" key="1">
    <citation type="submission" date="2024-11" db="EMBL/GenBank/DDBJ databases">
        <title>Chromosome-level genome assembly of the freshwater bivalve Anodonta woodiana.</title>
        <authorList>
            <person name="Chen X."/>
        </authorList>
    </citation>
    <scope>NUCLEOTIDE SEQUENCE [LARGE SCALE GENOMIC DNA]</scope>
    <source>
        <strain evidence="1">MN2024</strain>
        <tissue evidence="1">Gills</tissue>
    </source>
</reference>
<gene>
    <name evidence="1" type="ORF">ACJMK2_037100</name>
</gene>
<evidence type="ECO:0000313" key="2">
    <source>
        <dbReference type="Proteomes" id="UP001634394"/>
    </source>
</evidence>
<accession>A0ABD3WL10</accession>
<evidence type="ECO:0000313" key="1">
    <source>
        <dbReference type="EMBL" id="KAL3874031.1"/>
    </source>
</evidence>
<proteinExistence type="predicted"/>
<dbReference type="AlphaFoldDB" id="A0ABD3WL10"/>
<comment type="caution">
    <text evidence="1">The sequence shown here is derived from an EMBL/GenBank/DDBJ whole genome shotgun (WGS) entry which is preliminary data.</text>
</comment>
<organism evidence="1 2">
    <name type="scientific">Sinanodonta woodiana</name>
    <name type="common">Chinese pond mussel</name>
    <name type="synonym">Anodonta woodiana</name>
    <dbReference type="NCBI Taxonomy" id="1069815"/>
    <lineage>
        <taxon>Eukaryota</taxon>
        <taxon>Metazoa</taxon>
        <taxon>Spiralia</taxon>
        <taxon>Lophotrochozoa</taxon>
        <taxon>Mollusca</taxon>
        <taxon>Bivalvia</taxon>
        <taxon>Autobranchia</taxon>
        <taxon>Heteroconchia</taxon>
        <taxon>Palaeoheterodonta</taxon>
        <taxon>Unionida</taxon>
        <taxon>Unionoidea</taxon>
        <taxon>Unionidae</taxon>
        <taxon>Unioninae</taxon>
        <taxon>Sinanodonta</taxon>
    </lineage>
</organism>
<dbReference type="Proteomes" id="UP001634394">
    <property type="component" value="Unassembled WGS sequence"/>
</dbReference>
<name>A0ABD3WL10_SINWO</name>